<accession>A0A811V8V1</accession>
<comment type="caution">
    <text evidence="1">The sequence shown here is derived from an EMBL/GenBank/DDBJ whole genome shotgun (WGS) entry which is preliminary data.</text>
</comment>
<dbReference type="Proteomes" id="UP000606786">
    <property type="component" value="Unassembled WGS sequence"/>
</dbReference>
<organism evidence="1 2">
    <name type="scientific">Ceratitis capitata</name>
    <name type="common">Mediterranean fruit fly</name>
    <name type="synonym">Tephritis capitata</name>
    <dbReference type="NCBI Taxonomy" id="7213"/>
    <lineage>
        <taxon>Eukaryota</taxon>
        <taxon>Metazoa</taxon>
        <taxon>Ecdysozoa</taxon>
        <taxon>Arthropoda</taxon>
        <taxon>Hexapoda</taxon>
        <taxon>Insecta</taxon>
        <taxon>Pterygota</taxon>
        <taxon>Neoptera</taxon>
        <taxon>Endopterygota</taxon>
        <taxon>Diptera</taxon>
        <taxon>Brachycera</taxon>
        <taxon>Muscomorpha</taxon>
        <taxon>Tephritoidea</taxon>
        <taxon>Tephritidae</taxon>
        <taxon>Ceratitis</taxon>
        <taxon>Ceratitis</taxon>
    </lineage>
</organism>
<sequence length="102" mass="12316">MDIDHSQQTRAVNYINRLNFNGLAGKPPPPSNQVSNNYPKKFQRINQYITQETNENNKDYEEDITQHEEVQPWEEYHNEYMRKEQDNPENNFNDFVDAYFLD</sequence>
<protein>
    <submittedName>
        <fullName evidence="1">(Mediterranean fruit fly) hypothetical protein</fullName>
    </submittedName>
</protein>
<evidence type="ECO:0000313" key="2">
    <source>
        <dbReference type="Proteomes" id="UP000606786"/>
    </source>
</evidence>
<dbReference type="EMBL" id="CAJHJT010000056">
    <property type="protein sequence ID" value="CAD7011454.1"/>
    <property type="molecule type" value="Genomic_DNA"/>
</dbReference>
<reference evidence="1" key="1">
    <citation type="submission" date="2020-11" db="EMBL/GenBank/DDBJ databases">
        <authorList>
            <person name="Whitehead M."/>
        </authorList>
    </citation>
    <scope>NUCLEOTIDE SEQUENCE</scope>
    <source>
        <strain evidence="1">EGII</strain>
    </source>
</reference>
<proteinExistence type="predicted"/>
<dbReference type="AlphaFoldDB" id="A0A811V8V1"/>
<keyword evidence="2" id="KW-1185">Reference proteome</keyword>
<evidence type="ECO:0000313" key="1">
    <source>
        <dbReference type="EMBL" id="CAD7011454.1"/>
    </source>
</evidence>
<gene>
    <name evidence="1" type="ORF">CCAP1982_LOCUS19554</name>
</gene>
<name>A0A811V8V1_CERCA</name>